<evidence type="ECO:0000256" key="11">
    <source>
        <dbReference type="SAM" id="Phobius"/>
    </source>
</evidence>
<dbReference type="PROSITE" id="PS00211">
    <property type="entry name" value="ABC_TRANSPORTER_1"/>
    <property type="match status" value="1"/>
</dbReference>
<dbReference type="PANTHER" id="PTHR43394:SF1">
    <property type="entry name" value="ATP-BINDING CASSETTE SUB-FAMILY B MEMBER 10, MITOCHONDRIAL"/>
    <property type="match status" value="1"/>
</dbReference>
<keyword evidence="4 11" id="KW-0812">Transmembrane</keyword>
<evidence type="ECO:0000259" key="13">
    <source>
        <dbReference type="PROSITE" id="PS50929"/>
    </source>
</evidence>
<dbReference type="SUPFAM" id="SSF90123">
    <property type="entry name" value="ABC transporter transmembrane region"/>
    <property type="match status" value="1"/>
</dbReference>
<dbReference type="Pfam" id="PF00005">
    <property type="entry name" value="ABC_tran"/>
    <property type="match status" value="1"/>
</dbReference>
<organism evidence="15 16">
    <name type="scientific">Prochlorococcus marinus (strain MIT 9313)</name>
    <dbReference type="NCBI Taxonomy" id="74547"/>
    <lineage>
        <taxon>Bacteria</taxon>
        <taxon>Bacillati</taxon>
        <taxon>Cyanobacteriota</taxon>
        <taxon>Cyanophyceae</taxon>
        <taxon>Synechococcales</taxon>
        <taxon>Prochlorococcaceae</taxon>
        <taxon>Prochlorococcus</taxon>
    </lineage>
</organism>
<accession>Q7V6Z7</accession>
<dbReference type="PROSITE" id="PS50929">
    <property type="entry name" value="ABC_TM1F"/>
    <property type="match status" value="1"/>
</dbReference>
<dbReference type="GO" id="GO:0016887">
    <property type="term" value="F:ATP hydrolysis activity"/>
    <property type="evidence" value="ECO:0007669"/>
    <property type="project" value="InterPro"/>
</dbReference>
<dbReference type="SUPFAM" id="SSF52540">
    <property type="entry name" value="P-loop containing nucleoside triphosphate hydrolases"/>
    <property type="match status" value="1"/>
</dbReference>
<evidence type="ECO:0000313" key="15">
    <source>
        <dbReference type="EMBL" id="CAE21153.1"/>
    </source>
</evidence>
<dbReference type="KEGG" id="pmt:PMT_0978"/>
<dbReference type="InterPro" id="IPR003593">
    <property type="entry name" value="AAA+_ATPase"/>
</dbReference>
<keyword evidence="7" id="KW-0645">Protease</keyword>
<dbReference type="GO" id="GO:0005524">
    <property type="term" value="F:ATP binding"/>
    <property type="evidence" value="ECO:0007669"/>
    <property type="project" value="UniProtKB-KW"/>
</dbReference>
<dbReference type="MEROPS" id="C39.005"/>
<dbReference type="InterPro" id="IPR011527">
    <property type="entry name" value="ABC1_TM_dom"/>
</dbReference>
<dbReference type="eggNOG" id="COG2274">
    <property type="taxonomic scope" value="Bacteria"/>
</dbReference>
<evidence type="ECO:0000256" key="1">
    <source>
        <dbReference type="ARBA" id="ARBA00004651"/>
    </source>
</evidence>
<keyword evidence="2" id="KW-0813">Transport</keyword>
<dbReference type="SMR" id="Q7V6Z7"/>
<dbReference type="InterPro" id="IPR005074">
    <property type="entry name" value="Peptidase_C39"/>
</dbReference>
<feature type="transmembrane region" description="Helical" evidence="11">
    <location>
        <begin position="398"/>
        <end position="428"/>
    </location>
</feature>
<evidence type="ECO:0000256" key="4">
    <source>
        <dbReference type="ARBA" id="ARBA00022692"/>
    </source>
</evidence>
<evidence type="ECO:0000256" key="8">
    <source>
        <dbReference type="ARBA" id="ARBA00022840"/>
    </source>
</evidence>
<feature type="transmembrane region" description="Helical" evidence="11">
    <location>
        <begin position="276"/>
        <end position="298"/>
    </location>
</feature>
<feature type="domain" description="ABC transmembrane type-1" evidence="13">
    <location>
        <begin position="169"/>
        <end position="448"/>
    </location>
</feature>
<dbReference type="PROSITE" id="PS50990">
    <property type="entry name" value="PEPTIDASE_C39"/>
    <property type="match status" value="1"/>
</dbReference>
<evidence type="ECO:0000256" key="10">
    <source>
        <dbReference type="ARBA" id="ARBA00023136"/>
    </source>
</evidence>
<evidence type="ECO:0000256" key="5">
    <source>
        <dbReference type="ARBA" id="ARBA00022741"/>
    </source>
</evidence>
<keyword evidence="7" id="KW-0788">Thiol protease</keyword>
<dbReference type="Gene3D" id="3.40.50.300">
    <property type="entry name" value="P-loop containing nucleotide triphosphate hydrolases"/>
    <property type="match status" value="1"/>
</dbReference>
<dbReference type="PROSITE" id="PS50893">
    <property type="entry name" value="ABC_TRANSPORTER_2"/>
    <property type="match status" value="1"/>
</dbReference>
<keyword evidence="3" id="KW-1003">Cell membrane</keyword>
<dbReference type="CDD" id="cd02420">
    <property type="entry name" value="Peptidase_C39D"/>
    <property type="match status" value="1"/>
</dbReference>
<dbReference type="GO" id="GO:0006508">
    <property type="term" value="P:proteolysis"/>
    <property type="evidence" value="ECO:0007669"/>
    <property type="project" value="InterPro"/>
</dbReference>
<dbReference type="InterPro" id="IPR027417">
    <property type="entry name" value="P-loop_NTPase"/>
</dbReference>
<dbReference type="GO" id="GO:0005886">
    <property type="term" value="C:plasma membrane"/>
    <property type="evidence" value="ECO:0007669"/>
    <property type="project" value="UniProtKB-SubCell"/>
</dbReference>
<dbReference type="InterPro" id="IPR036640">
    <property type="entry name" value="ABC1_TM_sf"/>
</dbReference>
<dbReference type="Pfam" id="PF00664">
    <property type="entry name" value="ABC_membrane"/>
    <property type="match status" value="1"/>
</dbReference>
<gene>
    <name evidence="15" type="ordered locus">PMT_0978</name>
</gene>
<reference evidence="15 16" key="1">
    <citation type="journal article" date="2003" name="Nature">
        <title>Genome divergence in two Prochlorococcus ecotypes reflects oceanic niche differentiation.</title>
        <authorList>
            <person name="Rocap G."/>
            <person name="Larimer F.W."/>
            <person name="Lamerdin J.E."/>
            <person name="Malfatti S."/>
            <person name="Chain P."/>
            <person name="Ahlgren N.A."/>
            <person name="Arellano A."/>
            <person name="Coleman M."/>
            <person name="Hauser L."/>
            <person name="Hess W.R."/>
            <person name="Johnson Z.I."/>
            <person name="Land M.L."/>
            <person name="Lindell D."/>
            <person name="Post A.F."/>
            <person name="Regala W."/>
            <person name="Shah M."/>
            <person name="Shaw S.L."/>
            <person name="Steglich C."/>
            <person name="Sullivan M.B."/>
            <person name="Ting C.S."/>
            <person name="Tolonen A."/>
            <person name="Webb E.A."/>
            <person name="Zinser E.R."/>
            <person name="Chisholm S.W."/>
        </authorList>
    </citation>
    <scope>NUCLEOTIDE SEQUENCE [LARGE SCALE GENOMIC DNA]</scope>
    <source>
        <strain evidence="16">MIT 9313</strain>
    </source>
</reference>
<dbReference type="Gene3D" id="3.90.70.10">
    <property type="entry name" value="Cysteine proteinases"/>
    <property type="match status" value="1"/>
</dbReference>
<dbReference type="Proteomes" id="UP000001423">
    <property type="component" value="Chromosome"/>
</dbReference>
<dbReference type="FunFam" id="3.40.50.300:FF:000299">
    <property type="entry name" value="ABC transporter ATP-binding protein/permease"/>
    <property type="match status" value="1"/>
</dbReference>
<dbReference type="CDD" id="cd03228">
    <property type="entry name" value="ABCC_MRP_Like"/>
    <property type="match status" value="1"/>
</dbReference>
<evidence type="ECO:0000256" key="3">
    <source>
        <dbReference type="ARBA" id="ARBA00022475"/>
    </source>
</evidence>
<dbReference type="Gene3D" id="1.20.1560.10">
    <property type="entry name" value="ABC transporter type 1, transmembrane domain"/>
    <property type="match status" value="1"/>
</dbReference>
<keyword evidence="16" id="KW-1185">Reference proteome</keyword>
<keyword evidence="8" id="KW-0067">ATP-binding</keyword>
<dbReference type="InterPro" id="IPR039421">
    <property type="entry name" value="Type_1_exporter"/>
</dbReference>
<dbReference type="InterPro" id="IPR017871">
    <property type="entry name" value="ABC_transporter-like_CS"/>
</dbReference>
<dbReference type="RefSeq" id="WP_011130351.1">
    <property type="nucleotide sequence ID" value="NC_005071.1"/>
</dbReference>
<feature type="domain" description="ABC transporter" evidence="12">
    <location>
        <begin position="496"/>
        <end position="729"/>
    </location>
</feature>
<feature type="domain" description="Peptidase C39" evidence="14">
    <location>
        <begin position="16"/>
        <end position="136"/>
    </location>
</feature>
<evidence type="ECO:0000313" key="16">
    <source>
        <dbReference type="Proteomes" id="UP000001423"/>
    </source>
</evidence>
<keyword evidence="10 11" id="KW-0472">Membrane</keyword>
<evidence type="ECO:0000259" key="12">
    <source>
        <dbReference type="PROSITE" id="PS50893"/>
    </source>
</evidence>
<dbReference type="Pfam" id="PF03412">
    <property type="entry name" value="Peptidase_C39"/>
    <property type="match status" value="1"/>
</dbReference>
<dbReference type="InterPro" id="IPR003439">
    <property type="entry name" value="ABC_transporter-like_ATP-bd"/>
</dbReference>
<keyword evidence="6" id="KW-0378">Hydrolase</keyword>
<dbReference type="GO" id="GO:0008234">
    <property type="term" value="F:cysteine-type peptidase activity"/>
    <property type="evidence" value="ECO:0007669"/>
    <property type="project" value="UniProtKB-KW"/>
</dbReference>
<keyword evidence="5" id="KW-0547">Nucleotide-binding</keyword>
<feature type="transmembrane region" description="Helical" evidence="11">
    <location>
        <begin position="166"/>
        <end position="186"/>
    </location>
</feature>
<protein>
    <submittedName>
        <fullName evidence="15">ABC transporter, multidrug efflux family</fullName>
    </submittedName>
</protein>
<evidence type="ECO:0000259" key="14">
    <source>
        <dbReference type="PROSITE" id="PS50990"/>
    </source>
</evidence>
<feature type="transmembrane region" description="Helical" evidence="11">
    <location>
        <begin position="304"/>
        <end position="323"/>
    </location>
</feature>
<dbReference type="SMART" id="SM00382">
    <property type="entry name" value="AAA"/>
    <property type="match status" value="1"/>
</dbReference>
<dbReference type="HOGENOM" id="CLU_000604_84_3_3"/>
<dbReference type="PANTHER" id="PTHR43394">
    <property type="entry name" value="ATP-DEPENDENT PERMEASE MDL1, MITOCHONDRIAL"/>
    <property type="match status" value="1"/>
</dbReference>
<keyword evidence="9 11" id="KW-1133">Transmembrane helix</keyword>
<name>Q7V6Z7_PROMM</name>
<evidence type="ECO:0000256" key="6">
    <source>
        <dbReference type="ARBA" id="ARBA00022801"/>
    </source>
</evidence>
<sequence length="738" mass="81503">MKKLQRKRVKAQARLQYEATECGAASLATILAYFGRIVELSELRLACGVNRDGSNAKQVLKAAREYGLTAKAYRCSGETLRSEGHFPCIVFWGFNHFLVVEGFNDRHVFLSDPAQGRTRVEMEEFLDKFTGIVLEFEPGPEFRTGGSERSPLWSLPAKLLPYRGSLLQLLCVASAQGVFGILVAGFTSGFIDNFLQNERLYFGIPILWLLMLSVLGWLAVLSIYYLILRRMELLFSKRLTADLFRKLFQVTFGFYQTRFQGEIASRMLLGMGTTQVLMNSLLRFLLSLWTSALMLIVALFISTWLALLVLVVIGGNLLLNWWLTEQRYDANRKLALEQGKAQGKGLQGINNIETIKASGLEFDFLSQWQGSFGNVVIQNQLLGSQIAIATVTASGSTFLLNALIIAVGGLLIIAGKMSLGTLVAFQFLQGQLTAPISSLPQLNASLQRLIGDLARLEDLDKSEDDPLVRSFAMSETTALGVEDETSNVAKRLEGMIELQQISYSFDVTSPPFIDQLDLTIPAGSQLAIVGGSGCGKTTLIRLLAGLYMPSSGTLLFDGKPWQEHGDRVMRNSLAYVPQQVFVFNASVHDNITLWNPAYGLEDLETAANDAQVLDTIRAHPKAFQRALRDNGSDLSGGERQRLELCRALLRKPKILLLDEATSALDNATQTRVLDALKARRMTTVSVAHRLDAALRSDQVIVMQDGQVIEIGSPKDLLARQSAFQALVQSEQQQSELSA</sequence>
<dbReference type="OrthoDB" id="9762790at2"/>
<dbReference type="EMBL" id="BX548175">
    <property type="protein sequence ID" value="CAE21153.1"/>
    <property type="molecule type" value="Genomic_DNA"/>
</dbReference>
<feature type="transmembrane region" description="Helical" evidence="11">
    <location>
        <begin position="206"/>
        <end position="228"/>
    </location>
</feature>
<proteinExistence type="predicted"/>
<evidence type="ECO:0000256" key="9">
    <source>
        <dbReference type="ARBA" id="ARBA00022989"/>
    </source>
</evidence>
<comment type="subcellular location">
    <subcellularLocation>
        <location evidence="1">Cell membrane</location>
        <topology evidence="1">Multi-pass membrane protein</topology>
    </subcellularLocation>
</comment>
<dbReference type="GO" id="GO:0015421">
    <property type="term" value="F:ABC-type oligopeptide transporter activity"/>
    <property type="evidence" value="ECO:0007669"/>
    <property type="project" value="TreeGrafter"/>
</dbReference>
<dbReference type="AlphaFoldDB" id="Q7V6Z7"/>
<evidence type="ECO:0000256" key="7">
    <source>
        <dbReference type="ARBA" id="ARBA00022807"/>
    </source>
</evidence>
<evidence type="ECO:0000256" key="2">
    <source>
        <dbReference type="ARBA" id="ARBA00022448"/>
    </source>
</evidence>